<accession>X1KPU6</accession>
<reference evidence="1" key="1">
    <citation type="journal article" date="2014" name="Front. Microbiol.">
        <title>High frequency of phylogenetically diverse reductive dehalogenase-homologous genes in deep subseafloor sedimentary metagenomes.</title>
        <authorList>
            <person name="Kawai M."/>
            <person name="Futagami T."/>
            <person name="Toyoda A."/>
            <person name="Takaki Y."/>
            <person name="Nishi S."/>
            <person name="Hori S."/>
            <person name="Arai W."/>
            <person name="Tsubouchi T."/>
            <person name="Morono Y."/>
            <person name="Uchiyama I."/>
            <person name="Ito T."/>
            <person name="Fujiyama A."/>
            <person name="Inagaki F."/>
            <person name="Takami H."/>
        </authorList>
    </citation>
    <scope>NUCLEOTIDE SEQUENCE</scope>
    <source>
        <strain evidence="1">Expedition CK06-06</strain>
    </source>
</reference>
<sequence length="89" mass="10553">KEQGLSKEDLFKKVLLICPECKTRKMLNIPLKIINQSQHITTVSIPTELICNHHFQAFIDKDCHIRGYQLGDFEFSKIEYIENREFDRD</sequence>
<gene>
    <name evidence="1" type="ORF">S03H2_71579</name>
</gene>
<comment type="caution">
    <text evidence="1">The sequence shown here is derived from an EMBL/GenBank/DDBJ whole genome shotgun (WGS) entry which is preliminary data.</text>
</comment>
<name>X1KPU6_9ZZZZ</name>
<protein>
    <submittedName>
        <fullName evidence="1">Uncharacterized protein</fullName>
    </submittedName>
</protein>
<dbReference type="AlphaFoldDB" id="X1KPU6"/>
<feature type="non-terminal residue" evidence="1">
    <location>
        <position position="89"/>
    </location>
</feature>
<evidence type="ECO:0000313" key="1">
    <source>
        <dbReference type="EMBL" id="GAH92184.1"/>
    </source>
</evidence>
<dbReference type="EMBL" id="BARU01047974">
    <property type="protein sequence ID" value="GAH92184.1"/>
    <property type="molecule type" value="Genomic_DNA"/>
</dbReference>
<organism evidence="1">
    <name type="scientific">marine sediment metagenome</name>
    <dbReference type="NCBI Taxonomy" id="412755"/>
    <lineage>
        <taxon>unclassified sequences</taxon>
        <taxon>metagenomes</taxon>
        <taxon>ecological metagenomes</taxon>
    </lineage>
</organism>
<proteinExistence type="predicted"/>
<feature type="non-terminal residue" evidence="1">
    <location>
        <position position="1"/>
    </location>
</feature>